<feature type="domain" description="Cyclic nucleotide-binding" evidence="1">
    <location>
        <begin position="32"/>
        <end position="119"/>
    </location>
</feature>
<dbReference type="AlphaFoldDB" id="A0A1G7C135"/>
<gene>
    <name evidence="2" type="ORF">SAMN05216464_105247</name>
</gene>
<dbReference type="CDD" id="cd00038">
    <property type="entry name" value="CAP_ED"/>
    <property type="match status" value="1"/>
</dbReference>
<protein>
    <submittedName>
        <fullName evidence="2">cAMP-binding domain of CRP or a regulatory subunit of cAMP-dependent protein kinases</fullName>
    </submittedName>
</protein>
<dbReference type="RefSeq" id="WP_091149818.1">
    <property type="nucleotide sequence ID" value="NZ_FNAI01000005.1"/>
</dbReference>
<dbReference type="Gene3D" id="2.60.120.10">
    <property type="entry name" value="Jelly Rolls"/>
    <property type="match status" value="1"/>
</dbReference>
<evidence type="ECO:0000313" key="3">
    <source>
        <dbReference type="Proteomes" id="UP000199072"/>
    </source>
</evidence>
<dbReference type="STRING" id="1391627.SAMN05216464_105247"/>
<dbReference type="Pfam" id="PF00027">
    <property type="entry name" value="cNMP_binding"/>
    <property type="match status" value="1"/>
</dbReference>
<proteinExistence type="predicted"/>
<name>A0A1G7C135_9SPHI</name>
<dbReference type="SUPFAM" id="SSF51206">
    <property type="entry name" value="cAMP-binding domain-like"/>
    <property type="match status" value="1"/>
</dbReference>
<keyword evidence="3" id="KW-1185">Reference proteome</keyword>
<dbReference type="InterPro" id="IPR018490">
    <property type="entry name" value="cNMP-bd_dom_sf"/>
</dbReference>
<sequence length="197" mass="22794">MLNSDDISFYLTRFKGLSITDAIALFKLAQTKKLAAGDIYIHQNSNYQKVAFIKKGLIRMYQLKPSGDEVTLMLRWENKFIASHDSIILQQPSRFIYQALEDTVLMEIDYRKAQPLMENTPKLSALRNEFLLAMLAESMHRVESFIMLSPEERYLQLVREKPDIVNRVPDKYLATLLGITPVSLSRIRKRIATPAKR</sequence>
<organism evidence="2 3">
    <name type="scientific">Mucilaginibacter pineti</name>
    <dbReference type="NCBI Taxonomy" id="1391627"/>
    <lineage>
        <taxon>Bacteria</taxon>
        <taxon>Pseudomonadati</taxon>
        <taxon>Bacteroidota</taxon>
        <taxon>Sphingobacteriia</taxon>
        <taxon>Sphingobacteriales</taxon>
        <taxon>Sphingobacteriaceae</taxon>
        <taxon>Mucilaginibacter</taxon>
    </lineage>
</organism>
<dbReference type="GO" id="GO:0016301">
    <property type="term" value="F:kinase activity"/>
    <property type="evidence" value="ECO:0007669"/>
    <property type="project" value="UniProtKB-KW"/>
</dbReference>
<evidence type="ECO:0000313" key="2">
    <source>
        <dbReference type="EMBL" id="SDE33058.1"/>
    </source>
</evidence>
<dbReference type="OrthoDB" id="758145at2"/>
<dbReference type="EMBL" id="FNAI01000005">
    <property type="protein sequence ID" value="SDE33058.1"/>
    <property type="molecule type" value="Genomic_DNA"/>
</dbReference>
<keyword evidence="2" id="KW-0418">Kinase</keyword>
<keyword evidence="2" id="KW-0808">Transferase</keyword>
<evidence type="ECO:0000259" key="1">
    <source>
        <dbReference type="Pfam" id="PF00027"/>
    </source>
</evidence>
<accession>A0A1G7C135</accession>
<dbReference type="Proteomes" id="UP000199072">
    <property type="component" value="Unassembled WGS sequence"/>
</dbReference>
<dbReference type="InterPro" id="IPR000595">
    <property type="entry name" value="cNMP-bd_dom"/>
</dbReference>
<reference evidence="2 3" key="1">
    <citation type="submission" date="2016-10" db="EMBL/GenBank/DDBJ databases">
        <authorList>
            <person name="de Groot N.N."/>
        </authorList>
    </citation>
    <scope>NUCLEOTIDE SEQUENCE [LARGE SCALE GENOMIC DNA]</scope>
    <source>
        <strain evidence="2 3">47C3B</strain>
    </source>
</reference>
<dbReference type="InterPro" id="IPR014710">
    <property type="entry name" value="RmlC-like_jellyroll"/>
</dbReference>